<reference evidence="1 2" key="1">
    <citation type="submission" date="2022-07" db="EMBL/GenBank/DDBJ databases">
        <title>Photobacterium pectinilyticum sp. nov., a marine bacterium isolated from surface seawater of Qingdao offshore.</title>
        <authorList>
            <person name="Wang X."/>
        </authorList>
    </citation>
    <scope>NUCLEOTIDE SEQUENCE [LARGE SCALE GENOMIC DNA]</scope>
    <source>
        <strain evidence="1 2">ZSDE20</strain>
    </source>
</reference>
<dbReference type="EMBL" id="JANEYT010000037">
    <property type="protein sequence ID" value="MCQ1059443.1"/>
    <property type="molecule type" value="Genomic_DNA"/>
</dbReference>
<protein>
    <submittedName>
        <fullName evidence="1">Uncharacterized protein</fullName>
    </submittedName>
</protein>
<organism evidence="1 2">
    <name type="scientific">Photobacterium pectinilyticum</name>
    <dbReference type="NCBI Taxonomy" id="2906793"/>
    <lineage>
        <taxon>Bacteria</taxon>
        <taxon>Pseudomonadati</taxon>
        <taxon>Pseudomonadota</taxon>
        <taxon>Gammaproteobacteria</taxon>
        <taxon>Vibrionales</taxon>
        <taxon>Vibrionaceae</taxon>
        <taxon>Photobacterium</taxon>
    </lineage>
</organism>
<keyword evidence="2" id="KW-1185">Reference proteome</keyword>
<sequence>MITIVFGFCRSRLVCKGFTVLLFDALRQAWREGFSLPVLRADVVAGLLAGRWIMLPVMPVMPVMPVQSHYVSIWQ</sequence>
<evidence type="ECO:0000313" key="1">
    <source>
        <dbReference type="EMBL" id="MCQ1059443.1"/>
    </source>
</evidence>
<name>A0ABT1N3W9_9GAMM</name>
<proteinExistence type="predicted"/>
<gene>
    <name evidence="1" type="ORF">NHN17_15435</name>
</gene>
<accession>A0ABT1N3W9</accession>
<evidence type="ECO:0000313" key="2">
    <source>
        <dbReference type="Proteomes" id="UP001524460"/>
    </source>
</evidence>
<dbReference type="Proteomes" id="UP001524460">
    <property type="component" value="Unassembled WGS sequence"/>
</dbReference>
<comment type="caution">
    <text evidence="1">The sequence shown here is derived from an EMBL/GenBank/DDBJ whole genome shotgun (WGS) entry which is preliminary data.</text>
</comment>
<dbReference type="RefSeq" id="WP_255043487.1">
    <property type="nucleotide sequence ID" value="NZ_JANEYT010000037.1"/>
</dbReference>